<keyword evidence="5" id="KW-1185">Reference proteome</keyword>
<feature type="signal peptide" evidence="2">
    <location>
        <begin position="1"/>
        <end position="22"/>
    </location>
</feature>
<keyword evidence="2" id="KW-0732">Signal</keyword>
<dbReference type="Gene3D" id="2.40.50.40">
    <property type="match status" value="1"/>
</dbReference>
<dbReference type="PRINTS" id="PR00437">
    <property type="entry name" value="SMALLCYTKCXC"/>
</dbReference>
<accession>A0A8C6UL98</accession>
<dbReference type="InterPro" id="IPR001089">
    <property type="entry name" value="Chemokine_CXC"/>
</dbReference>
<evidence type="ECO:0000313" key="4">
    <source>
        <dbReference type="Ensembl" id="ENSNMLP00000037029.1"/>
    </source>
</evidence>
<dbReference type="GO" id="GO:0008009">
    <property type="term" value="F:chemokine activity"/>
    <property type="evidence" value="ECO:0007669"/>
    <property type="project" value="InterPro"/>
</dbReference>
<keyword evidence="1" id="KW-0202">Cytokine</keyword>
<dbReference type="Ensembl" id="ENSNMLT00000041253.1">
    <property type="protein sequence ID" value="ENSNMLP00000037029.1"/>
    <property type="gene ID" value="ENSNMLG00000022939.1"/>
</dbReference>
<evidence type="ECO:0000259" key="3">
    <source>
        <dbReference type="Pfam" id="PF00048"/>
    </source>
</evidence>
<dbReference type="InterPro" id="IPR036048">
    <property type="entry name" value="Interleukin_8-like_sf"/>
</dbReference>
<reference evidence="4" key="1">
    <citation type="submission" date="2025-08" db="UniProtKB">
        <authorList>
            <consortium name="Ensembl"/>
        </authorList>
    </citation>
    <scope>IDENTIFICATION</scope>
</reference>
<dbReference type="GO" id="GO:0005615">
    <property type="term" value="C:extracellular space"/>
    <property type="evidence" value="ECO:0007669"/>
    <property type="project" value="UniProtKB-KW"/>
</dbReference>
<dbReference type="Pfam" id="PF00048">
    <property type="entry name" value="IL8"/>
    <property type="match status" value="1"/>
</dbReference>
<feature type="chain" id="PRO_5034109802" description="Chemokine interleukin-8-like domain-containing protein" evidence="2">
    <location>
        <begin position="23"/>
        <end position="94"/>
    </location>
</feature>
<feature type="domain" description="Chemokine interleukin-8-like" evidence="3">
    <location>
        <begin position="30"/>
        <end position="86"/>
    </location>
</feature>
<dbReference type="SUPFAM" id="SSF54117">
    <property type="entry name" value="Interleukin 8-like chemokines"/>
    <property type="match status" value="1"/>
</dbReference>
<evidence type="ECO:0000313" key="5">
    <source>
        <dbReference type="Proteomes" id="UP000694523"/>
    </source>
</evidence>
<name>A0A8C6UL98_9GOBI</name>
<reference evidence="4" key="2">
    <citation type="submission" date="2025-09" db="UniProtKB">
        <authorList>
            <consortium name="Ensembl"/>
        </authorList>
    </citation>
    <scope>IDENTIFICATION</scope>
</reference>
<dbReference type="AlphaFoldDB" id="A0A8C6UL98"/>
<dbReference type="InterPro" id="IPR001811">
    <property type="entry name" value="Chemokine_IL8-like_dom"/>
</dbReference>
<organism evidence="4 5">
    <name type="scientific">Neogobius melanostomus</name>
    <name type="common">round goby</name>
    <dbReference type="NCBI Taxonomy" id="47308"/>
    <lineage>
        <taxon>Eukaryota</taxon>
        <taxon>Metazoa</taxon>
        <taxon>Chordata</taxon>
        <taxon>Craniata</taxon>
        <taxon>Vertebrata</taxon>
        <taxon>Euteleostomi</taxon>
        <taxon>Actinopterygii</taxon>
        <taxon>Neopterygii</taxon>
        <taxon>Teleostei</taxon>
        <taxon>Neoteleostei</taxon>
        <taxon>Acanthomorphata</taxon>
        <taxon>Gobiaria</taxon>
        <taxon>Gobiiformes</taxon>
        <taxon>Gobioidei</taxon>
        <taxon>Gobiidae</taxon>
        <taxon>Benthophilinae</taxon>
        <taxon>Neogobiini</taxon>
        <taxon>Neogobius</taxon>
    </lineage>
</organism>
<evidence type="ECO:0000256" key="2">
    <source>
        <dbReference type="SAM" id="SignalP"/>
    </source>
</evidence>
<dbReference type="GO" id="GO:0006955">
    <property type="term" value="P:immune response"/>
    <property type="evidence" value="ECO:0007669"/>
    <property type="project" value="InterPro"/>
</dbReference>
<evidence type="ECO:0000256" key="1">
    <source>
        <dbReference type="ARBA" id="ARBA00022514"/>
    </source>
</evidence>
<sequence length="94" mass="10819">MIHRNIIQVLLVLTALAFICNAQRNQSGEQCLCASFRSYVDKKKDISDIQIYPQTDFCNQVEIVITNKYGGRYCLNPNLPVARRFLARVIQARQ</sequence>
<dbReference type="Proteomes" id="UP000694523">
    <property type="component" value="Unplaced"/>
</dbReference>
<proteinExistence type="predicted"/>
<protein>
    <recommendedName>
        <fullName evidence="3">Chemokine interleukin-8-like domain-containing protein</fullName>
    </recommendedName>
</protein>